<proteinExistence type="predicted"/>
<dbReference type="RefSeq" id="XP_001241433.1">
    <property type="nucleotide sequence ID" value="XM_001241432.1"/>
</dbReference>
<dbReference type="OMA" id="EEQNCEL"/>
<sequence length="190" mass="22809">MSASKASAINTQDLMNRILQLEQITEKHREQNHKLKNYNKQLEAQVMAILFTGQQKKKDKVKVNSLEFFKSKQEKLQAFLRQLHIYMNMKGKQLSNNKDKIIIAALYLHRAVFDWFYIYLWNYYKRDEVNQDNNILKIIDSYNIFIQTLKITFEEVEEQNIAAQQLYYIQQKISPQEYAIRFQQICVNTD</sequence>
<dbReference type="GeneID" id="24164813"/>
<keyword evidence="2" id="KW-1185">Reference proteome</keyword>
<reference evidence="2" key="1">
    <citation type="journal article" date="2009" name="Genome Res.">
        <title>Comparative genomic analyses of the human fungal pathogens Coccidioides and their relatives.</title>
        <authorList>
            <person name="Sharpton T.J."/>
            <person name="Stajich J.E."/>
            <person name="Rounsley S.D."/>
            <person name="Gardner M.J."/>
            <person name="Wortman J.R."/>
            <person name="Jordar V.S."/>
            <person name="Maiti R."/>
            <person name="Kodira C.D."/>
            <person name="Neafsey D.E."/>
            <person name="Zeng Q."/>
            <person name="Hung C.-Y."/>
            <person name="McMahan C."/>
            <person name="Muszewska A."/>
            <person name="Grynberg M."/>
            <person name="Mandel M.A."/>
            <person name="Kellner E.M."/>
            <person name="Barker B.M."/>
            <person name="Galgiani J.N."/>
            <person name="Orbach M.J."/>
            <person name="Kirkland T.N."/>
            <person name="Cole G.T."/>
            <person name="Henn M.R."/>
            <person name="Birren B.W."/>
            <person name="Taylor J.W."/>
        </authorList>
    </citation>
    <scope>NUCLEOTIDE SEQUENCE [LARGE SCALE GENOMIC DNA]</scope>
    <source>
        <strain evidence="2">RS</strain>
    </source>
</reference>
<evidence type="ECO:0008006" key="3">
    <source>
        <dbReference type="Google" id="ProtNLM"/>
    </source>
</evidence>
<accession>J3K5U2</accession>
<protein>
    <recommendedName>
        <fullName evidence="3">Retrotransposon gag domain-containing protein</fullName>
    </recommendedName>
</protein>
<dbReference type="EMBL" id="GG704913">
    <property type="protein sequence ID" value="EAS29850.3"/>
    <property type="molecule type" value="Genomic_DNA"/>
</dbReference>
<dbReference type="InParanoid" id="J3K5U2"/>
<dbReference type="Proteomes" id="UP000001261">
    <property type="component" value="Unassembled WGS sequence"/>
</dbReference>
<dbReference type="KEGG" id="cim:CIMG_13186"/>
<dbReference type="AlphaFoldDB" id="J3K5U2"/>
<gene>
    <name evidence="1" type="ORF">CIMG_13186</name>
</gene>
<organism evidence="1 2">
    <name type="scientific">Coccidioides immitis (strain RS)</name>
    <name type="common">Valley fever fungus</name>
    <dbReference type="NCBI Taxonomy" id="246410"/>
    <lineage>
        <taxon>Eukaryota</taxon>
        <taxon>Fungi</taxon>
        <taxon>Dikarya</taxon>
        <taxon>Ascomycota</taxon>
        <taxon>Pezizomycotina</taxon>
        <taxon>Eurotiomycetes</taxon>
        <taxon>Eurotiomycetidae</taxon>
        <taxon>Onygenales</taxon>
        <taxon>Onygenaceae</taxon>
        <taxon>Coccidioides</taxon>
    </lineage>
</organism>
<name>J3K5U2_COCIM</name>
<dbReference type="VEuPathDB" id="FungiDB:CIMG_13186"/>
<evidence type="ECO:0000313" key="2">
    <source>
        <dbReference type="Proteomes" id="UP000001261"/>
    </source>
</evidence>
<evidence type="ECO:0000313" key="1">
    <source>
        <dbReference type="EMBL" id="EAS29850.3"/>
    </source>
</evidence>
<reference evidence="2" key="2">
    <citation type="journal article" date="2010" name="Genome Res.">
        <title>Population genomic sequencing of Coccidioides fungi reveals recent hybridization and transposon control.</title>
        <authorList>
            <person name="Neafsey D.E."/>
            <person name="Barker B.M."/>
            <person name="Sharpton T.J."/>
            <person name="Stajich J.E."/>
            <person name="Park D.J."/>
            <person name="Whiston E."/>
            <person name="Hung C.-Y."/>
            <person name="McMahan C."/>
            <person name="White J."/>
            <person name="Sykes S."/>
            <person name="Heiman D."/>
            <person name="Young S."/>
            <person name="Zeng Q."/>
            <person name="Abouelleil A."/>
            <person name="Aftuck L."/>
            <person name="Bessette D."/>
            <person name="Brown A."/>
            <person name="FitzGerald M."/>
            <person name="Lui A."/>
            <person name="Macdonald J.P."/>
            <person name="Priest M."/>
            <person name="Orbach M.J."/>
            <person name="Galgiani J.N."/>
            <person name="Kirkland T.N."/>
            <person name="Cole G.T."/>
            <person name="Birren B.W."/>
            <person name="Henn M.R."/>
            <person name="Taylor J.W."/>
            <person name="Rounsley S.D."/>
        </authorList>
    </citation>
    <scope>GENOME REANNOTATION</scope>
    <source>
        <strain evidence="2">RS</strain>
    </source>
</reference>